<feature type="region of interest" description="Disordered" evidence="2">
    <location>
        <begin position="1"/>
        <end position="50"/>
    </location>
</feature>
<dbReference type="OrthoDB" id="421668at2759"/>
<gene>
    <name evidence="3" type="ORF">MCOR_11706</name>
</gene>
<protein>
    <recommendedName>
        <fullName evidence="5">Tyr recombinase domain-containing protein</fullName>
    </recommendedName>
</protein>
<keyword evidence="4" id="KW-1185">Reference proteome</keyword>
<dbReference type="GO" id="GO:0015074">
    <property type="term" value="P:DNA integration"/>
    <property type="evidence" value="ECO:0007669"/>
    <property type="project" value="InterPro"/>
</dbReference>
<dbReference type="PANTHER" id="PTHR34605">
    <property type="entry name" value="PHAGE_INTEGRASE DOMAIN-CONTAINING PROTEIN"/>
    <property type="match status" value="1"/>
</dbReference>
<feature type="compositionally biased region" description="Basic residues" evidence="2">
    <location>
        <begin position="1"/>
        <end position="11"/>
    </location>
</feature>
<reference evidence="3 4" key="1">
    <citation type="submission" date="2020-06" db="EMBL/GenBank/DDBJ databases">
        <authorList>
            <person name="Li R."/>
            <person name="Bekaert M."/>
        </authorList>
    </citation>
    <scope>NUCLEOTIDE SEQUENCE [LARGE SCALE GENOMIC DNA]</scope>
    <source>
        <strain evidence="4">wild</strain>
    </source>
</reference>
<keyword evidence="1" id="KW-0233">DNA recombination</keyword>
<dbReference type="Proteomes" id="UP000507470">
    <property type="component" value="Unassembled WGS sequence"/>
</dbReference>
<dbReference type="SUPFAM" id="SSF56349">
    <property type="entry name" value="DNA breaking-rejoining enzymes"/>
    <property type="match status" value="1"/>
</dbReference>
<dbReference type="PANTHER" id="PTHR34605:SF3">
    <property type="entry name" value="P CELL-TYPE AGGLUTINATION PROTEIN MAP4-LIKE-RELATED"/>
    <property type="match status" value="1"/>
</dbReference>
<dbReference type="InterPro" id="IPR013762">
    <property type="entry name" value="Integrase-like_cat_sf"/>
</dbReference>
<proteinExistence type="predicted"/>
<evidence type="ECO:0000256" key="1">
    <source>
        <dbReference type="ARBA" id="ARBA00023172"/>
    </source>
</evidence>
<evidence type="ECO:0000256" key="2">
    <source>
        <dbReference type="SAM" id="MobiDB-lite"/>
    </source>
</evidence>
<evidence type="ECO:0000313" key="4">
    <source>
        <dbReference type="Proteomes" id="UP000507470"/>
    </source>
</evidence>
<feature type="compositionally biased region" description="Polar residues" evidence="2">
    <location>
        <begin position="38"/>
        <end position="50"/>
    </location>
</feature>
<evidence type="ECO:0000313" key="3">
    <source>
        <dbReference type="EMBL" id="CAC5374248.1"/>
    </source>
</evidence>
<evidence type="ECO:0008006" key="5">
    <source>
        <dbReference type="Google" id="ProtNLM"/>
    </source>
</evidence>
<name>A0A6J8AY22_MYTCO</name>
<dbReference type="InterPro" id="IPR052925">
    <property type="entry name" value="Phage_Integrase-like_Recomb"/>
</dbReference>
<dbReference type="GO" id="GO:0003677">
    <property type="term" value="F:DNA binding"/>
    <property type="evidence" value="ECO:0007669"/>
    <property type="project" value="InterPro"/>
</dbReference>
<dbReference type="EMBL" id="CACVKT020001998">
    <property type="protein sequence ID" value="CAC5374248.1"/>
    <property type="molecule type" value="Genomic_DNA"/>
</dbReference>
<dbReference type="InterPro" id="IPR011010">
    <property type="entry name" value="DNA_brk_join_enz"/>
</dbReference>
<sequence length="354" mass="39591">MKPPKRPRYVPKKVSQQPAGPAKKFRKGKVPSTRGELSESQNTTRTVQVSRTATGSNLSIASGPVINIVTDAHQDAPFVPFRIQGEMDRKSNEEKPGQTRGSFGYTHLYSLGNSPINVDEVRKALINYPHQEAARDLIQGLEAGFKLKYSGPRLPMDIDSKEMNGEKATIASLRSVCNSQYETILFSSAFSLAYFAMLRVSELAINSRTDESGHALKCEDITFDKSNSQTELHVKICSSKTDQKHTSITLIIQSHADSNICPITLLQSYLQVRFSGVNGSNELYTHFNGLALTKYQFCSLLQKCLGFCELPFHIRSHSFRIERATDMAKNGVKDDIIKQCGRWSSVAYLRYIRI</sequence>
<dbReference type="AlphaFoldDB" id="A0A6J8AY22"/>
<organism evidence="3 4">
    <name type="scientific">Mytilus coruscus</name>
    <name type="common">Sea mussel</name>
    <dbReference type="NCBI Taxonomy" id="42192"/>
    <lineage>
        <taxon>Eukaryota</taxon>
        <taxon>Metazoa</taxon>
        <taxon>Spiralia</taxon>
        <taxon>Lophotrochozoa</taxon>
        <taxon>Mollusca</taxon>
        <taxon>Bivalvia</taxon>
        <taxon>Autobranchia</taxon>
        <taxon>Pteriomorphia</taxon>
        <taxon>Mytilida</taxon>
        <taxon>Mytiloidea</taxon>
        <taxon>Mytilidae</taxon>
        <taxon>Mytilinae</taxon>
        <taxon>Mytilus</taxon>
    </lineage>
</organism>
<dbReference type="GO" id="GO:0006310">
    <property type="term" value="P:DNA recombination"/>
    <property type="evidence" value="ECO:0007669"/>
    <property type="project" value="UniProtKB-KW"/>
</dbReference>
<dbReference type="Gene3D" id="1.10.443.10">
    <property type="entry name" value="Intergrase catalytic core"/>
    <property type="match status" value="1"/>
</dbReference>
<accession>A0A6J8AY22</accession>